<gene>
    <name evidence="3" type="ORF">RPIT_07505</name>
</gene>
<evidence type="ECO:0000256" key="1">
    <source>
        <dbReference type="PROSITE-ProRule" id="PRU01240"/>
    </source>
</evidence>
<organism evidence="3 4">
    <name type="scientific">Tessaracoccus flavus</name>
    <dbReference type="NCBI Taxonomy" id="1610493"/>
    <lineage>
        <taxon>Bacteria</taxon>
        <taxon>Bacillati</taxon>
        <taxon>Actinomycetota</taxon>
        <taxon>Actinomycetes</taxon>
        <taxon>Propionibacteriales</taxon>
        <taxon>Propionibacteriaceae</taxon>
        <taxon>Tessaracoccus</taxon>
    </lineage>
</organism>
<keyword evidence="4" id="KW-1185">Reference proteome</keyword>
<dbReference type="Proteomes" id="UP000188324">
    <property type="component" value="Chromosome"/>
</dbReference>
<dbReference type="PROSITE" id="PS50234">
    <property type="entry name" value="VWFA"/>
    <property type="match status" value="1"/>
</dbReference>
<dbReference type="SUPFAM" id="SSF52743">
    <property type="entry name" value="Subtilisin-like"/>
    <property type="match status" value="1"/>
</dbReference>
<dbReference type="SUPFAM" id="SSF53300">
    <property type="entry name" value="vWA-like"/>
    <property type="match status" value="1"/>
</dbReference>
<dbReference type="GO" id="GO:0004252">
    <property type="term" value="F:serine-type endopeptidase activity"/>
    <property type="evidence" value="ECO:0007669"/>
    <property type="project" value="UniProtKB-UniRule"/>
</dbReference>
<dbReference type="OrthoDB" id="2874181at2"/>
<proteinExistence type="inferred from homology"/>
<dbReference type="InterPro" id="IPR000209">
    <property type="entry name" value="Peptidase_S8/S53_dom"/>
</dbReference>
<dbReference type="GO" id="GO:0016020">
    <property type="term" value="C:membrane"/>
    <property type="evidence" value="ECO:0007669"/>
    <property type="project" value="TreeGrafter"/>
</dbReference>
<feature type="compositionally biased region" description="Basic and acidic residues" evidence="2">
    <location>
        <begin position="1059"/>
        <end position="1070"/>
    </location>
</feature>
<dbReference type="PANTHER" id="PTHR42884:SF14">
    <property type="entry name" value="NEUROENDOCRINE CONVERTASE 1"/>
    <property type="match status" value="1"/>
</dbReference>
<keyword evidence="1" id="KW-0645">Protease</keyword>
<dbReference type="InterPro" id="IPR036465">
    <property type="entry name" value="vWFA_dom_sf"/>
</dbReference>
<dbReference type="PRINTS" id="PR00723">
    <property type="entry name" value="SUBTILISIN"/>
</dbReference>
<dbReference type="SMART" id="SM00327">
    <property type="entry name" value="VWA"/>
    <property type="match status" value="1"/>
</dbReference>
<evidence type="ECO:0000313" key="3">
    <source>
        <dbReference type="EMBL" id="AQP44673.1"/>
    </source>
</evidence>
<dbReference type="Pfam" id="PF00082">
    <property type="entry name" value="Peptidase_S8"/>
    <property type="match status" value="1"/>
</dbReference>
<feature type="region of interest" description="Disordered" evidence="2">
    <location>
        <begin position="1049"/>
        <end position="1072"/>
    </location>
</feature>
<dbReference type="PROSITE" id="PS51892">
    <property type="entry name" value="SUBTILASE"/>
    <property type="match status" value="1"/>
</dbReference>
<name>A0A1Q2CEY7_9ACTN</name>
<dbReference type="InterPro" id="IPR002035">
    <property type="entry name" value="VWF_A"/>
</dbReference>
<dbReference type="GO" id="GO:0016485">
    <property type="term" value="P:protein processing"/>
    <property type="evidence" value="ECO:0007669"/>
    <property type="project" value="TreeGrafter"/>
</dbReference>
<dbReference type="EMBL" id="CP019605">
    <property type="protein sequence ID" value="AQP44673.1"/>
    <property type="molecule type" value="Genomic_DNA"/>
</dbReference>
<dbReference type="RefSeq" id="WP_077341997.1">
    <property type="nucleotide sequence ID" value="NZ_CP019605.1"/>
</dbReference>
<dbReference type="Gene3D" id="3.40.50.410">
    <property type="entry name" value="von Willebrand factor, type A domain"/>
    <property type="match status" value="1"/>
</dbReference>
<dbReference type="STRING" id="1610493.RPIT_07505"/>
<reference evidence="3 4" key="1">
    <citation type="journal article" date="2016" name="Int. J. Syst. Evol. Microbiol.">
        <title>Tessaracoccus flavus sp. nov., isolated from the drainage system of a lindane-producing factory.</title>
        <authorList>
            <person name="Kumari R."/>
            <person name="Singh P."/>
            <person name="Schumann P."/>
            <person name="Lal R."/>
        </authorList>
    </citation>
    <scope>NUCLEOTIDE SEQUENCE [LARGE SCALE GENOMIC DNA]</scope>
    <source>
        <strain evidence="3 4">RP1T</strain>
    </source>
</reference>
<dbReference type="PROSITE" id="PS00137">
    <property type="entry name" value="SUBTILASE_HIS"/>
    <property type="match status" value="1"/>
</dbReference>
<keyword evidence="1" id="KW-0720">Serine protease</keyword>
<dbReference type="InterPro" id="IPR022398">
    <property type="entry name" value="Peptidase_S8_His-AS"/>
</dbReference>
<protein>
    <submittedName>
        <fullName evidence="3">Uncharacterized protein</fullName>
    </submittedName>
</protein>
<accession>A0A1Q2CEY7</accession>
<dbReference type="CDD" id="cd00198">
    <property type="entry name" value="vWFA"/>
    <property type="match status" value="1"/>
</dbReference>
<dbReference type="KEGG" id="tfl:RPIT_07505"/>
<dbReference type="InterPro" id="IPR036852">
    <property type="entry name" value="Peptidase_S8/S53_dom_sf"/>
</dbReference>
<evidence type="ECO:0000256" key="2">
    <source>
        <dbReference type="SAM" id="MobiDB-lite"/>
    </source>
</evidence>
<feature type="active site" description="Charge relay system" evidence="1">
    <location>
        <position position="443"/>
    </location>
</feature>
<sequence>MNRHYYRKDQAVEVEEVDAVVAVHTDTQADEKSRFRRAETEDRAAIRKAAPQLDDDALDAFERAGWLVVKQNARARRAVREGTVPDGADAAGTVLVHDDGRVVIATDVLTVQLNPGMGRAEVEAELDAAGLTVLNELRFAPNLFEVRTAQGNALDASVALHENQAFVFAEPSFIEHVPQRFTPADTEYADQWQWSNTGQAGGTAGADVSAEAAWDHTRGAGIRVAVIDNGFDADHEDLAAGVGAGSGFFTGGSPAGFTVGTAGMPDENHGTFCAGMVGAREGNARGGVGAAPESELMLLACLNDQVGSQTTLARAVAYAADPSTEVAGADPATGADIIVSSLGPNGAAWTLMTVLDLALQAAATNGRGGLGTAIFWAASNGNNVDVALDQVVSHADVIAVVRSDRNDMEDNAARGAGVELIAPGVDVVNAFSGNTYGPWTGTSFAAPCTAGCAALALSVDPGMTRDQLRQLMRDTADQIGGVVYDAAGHNDDYGFGRVNAFAAVAGAARHLQLLTPNVVFNDVPEGDTVARAVVWEVSGVEDFTFEVFSGPSTITGPAGSFSLLLGPTVTVPAPGVGVTSHARIWVTYTGTNAGDTATGELVARSLLTGQQWTIGLSANTIERPTAGVVMVMDKSGSMDAGAGDGRTRVEVLRESASVLVDLLRPETGIGVVRFDHDSDVVMNVTDAGPEAFGAGRAQAIAAVAGHVANPGGATSIGDGVAAAGTLLDAVSGVYEKTAMIVLTDGQENAPALISDVAGSIDDTVFAIGLGEPSAINPAKLTELTNGTGGYVNMTGVLSSDERFLLSKYYLQILAGVSNEQIVLDPQGWIQPGDPVKVPFQISRADSATDVILLAPAPWVVNFQLVAPGGETITPATSGVSYVTGASVAYYRLSLPHVGAGGDEHWGGEWTALLEVDKDQFYRWLAKLEGSDPKAYEMANAHGLQYALEVHSRSSLTLNAALHQEHIQPGSVLHLVARLSEYGIPVDDDRARVHAELTGPSGYDEVKLHQTAPGVFEADYKAADYGVYRFRVVAQGRTLHRERFTREQLVSGSIYAPRPPEGDPRPPKDEDTNTCTERIRILVSVLGKDPALVKRLEELLRRQGTTLTAVLECLQKMAGSTRPVPVRPTIPEFPRPIDVFRPPVLDPFRAEATDIAEVPLTAAALAEGLRRFADGLSPE</sequence>
<dbReference type="PROSITE" id="PS00138">
    <property type="entry name" value="SUBTILASE_SER"/>
    <property type="match status" value="1"/>
</dbReference>
<dbReference type="Gene3D" id="3.40.50.200">
    <property type="entry name" value="Peptidase S8/S53 domain"/>
    <property type="match status" value="1"/>
</dbReference>
<feature type="active site" description="Charge relay system" evidence="1">
    <location>
        <position position="269"/>
    </location>
</feature>
<comment type="similarity">
    <text evidence="1">Belongs to the peptidase S8 family.</text>
</comment>
<keyword evidence="1" id="KW-0378">Hydrolase</keyword>
<dbReference type="PANTHER" id="PTHR42884">
    <property type="entry name" value="PROPROTEIN CONVERTASE SUBTILISIN/KEXIN-RELATED"/>
    <property type="match status" value="1"/>
</dbReference>
<feature type="active site" description="Charge relay system" evidence="1">
    <location>
        <position position="228"/>
    </location>
</feature>
<evidence type="ECO:0000313" key="4">
    <source>
        <dbReference type="Proteomes" id="UP000188324"/>
    </source>
</evidence>
<dbReference type="InterPro" id="IPR023828">
    <property type="entry name" value="Peptidase_S8_Ser-AS"/>
</dbReference>
<dbReference type="Pfam" id="PF13519">
    <property type="entry name" value="VWA_2"/>
    <property type="match status" value="1"/>
</dbReference>
<dbReference type="AlphaFoldDB" id="A0A1Q2CEY7"/>
<dbReference type="InterPro" id="IPR015500">
    <property type="entry name" value="Peptidase_S8_subtilisin-rel"/>
</dbReference>